<feature type="compositionally biased region" description="Polar residues" evidence="1">
    <location>
        <begin position="25"/>
        <end position="49"/>
    </location>
</feature>
<evidence type="ECO:0000256" key="1">
    <source>
        <dbReference type="SAM" id="MobiDB-lite"/>
    </source>
</evidence>
<dbReference type="PaxDb" id="4113-PGSC0003DMT400092766"/>
<proteinExistence type="predicted"/>
<feature type="region of interest" description="Disordered" evidence="1">
    <location>
        <begin position="1"/>
        <end position="51"/>
    </location>
</feature>
<dbReference type="EnsemblPlants" id="PGSC0003DMT400092766">
    <property type="protein sequence ID" value="PGSC0003DMT400092766"/>
    <property type="gene ID" value="PGSC0003DMG400042337"/>
</dbReference>
<accession>M1DQH4</accession>
<keyword evidence="3" id="KW-1185">Reference proteome</keyword>
<name>M1DQH4_SOLTU</name>
<dbReference type="AlphaFoldDB" id="M1DQH4"/>
<dbReference type="Gramene" id="PGSC0003DMT400092766">
    <property type="protein sequence ID" value="PGSC0003DMT400092766"/>
    <property type="gene ID" value="PGSC0003DMG400042337"/>
</dbReference>
<organism evidence="2 3">
    <name type="scientific">Solanum tuberosum</name>
    <name type="common">Potato</name>
    <dbReference type="NCBI Taxonomy" id="4113"/>
    <lineage>
        <taxon>Eukaryota</taxon>
        <taxon>Viridiplantae</taxon>
        <taxon>Streptophyta</taxon>
        <taxon>Embryophyta</taxon>
        <taxon>Tracheophyta</taxon>
        <taxon>Spermatophyta</taxon>
        <taxon>Magnoliopsida</taxon>
        <taxon>eudicotyledons</taxon>
        <taxon>Gunneridae</taxon>
        <taxon>Pentapetalae</taxon>
        <taxon>asterids</taxon>
        <taxon>lamiids</taxon>
        <taxon>Solanales</taxon>
        <taxon>Solanaceae</taxon>
        <taxon>Solanoideae</taxon>
        <taxon>Solaneae</taxon>
        <taxon>Solanum</taxon>
    </lineage>
</organism>
<protein>
    <submittedName>
        <fullName evidence="2">Uncharacterized protein</fullName>
    </submittedName>
</protein>
<evidence type="ECO:0000313" key="2">
    <source>
        <dbReference type="EnsemblPlants" id="PGSC0003DMT400092766"/>
    </source>
</evidence>
<sequence>MARQSAPSMGHSTFSLSRKRRSTSTDRQSTHGLSVNSIDGPVNFQSSVANDGRPVRTVSRLTACQSTPSMGQSTFSLQSRTTVDQFRFSASRSPLDRFPISSSVESVYAHDHASRVSLGSLVVLGPVSATRGQLGA</sequence>
<dbReference type="InParanoid" id="M1DQH4"/>
<reference evidence="3" key="1">
    <citation type="journal article" date="2011" name="Nature">
        <title>Genome sequence and analysis of the tuber crop potato.</title>
        <authorList>
            <consortium name="The Potato Genome Sequencing Consortium"/>
        </authorList>
    </citation>
    <scope>NUCLEOTIDE SEQUENCE [LARGE SCALE GENOMIC DNA]</scope>
    <source>
        <strain evidence="3">cv. DM1-3 516 R44</strain>
    </source>
</reference>
<dbReference type="Proteomes" id="UP000011115">
    <property type="component" value="Unassembled WGS sequence"/>
</dbReference>
<dbReference type="HOGENOM" id="CLU_170668_0_0_1"/>
<reference evidence="2" key="2">
    <citation type="submission" date="2015-06" db="UniProtKB">
        <authorList>
            <consortium name="EnsemblPlants"/>
        </authorList>
    </citation>
    <scope>IDENTIFICATION</scope>
    <source>
        <strain evidence="2">DM1-3 516 R44</strain>
    </source>
</reference>
<feature type="compositionally biased region" description="Polar residues" evidence="1">
    <location>
        <begin position="1"/>
        <end position="16"/>
    </location>
</feature>
<evidence type="ECO:0000313" key="3">
    <source>
        <dbReference type="Proteomes" id="UP000011115"/>
    </source>
</evidence>